<dbReference type="PIRSF" id="PIRSF009320">
    <property type="entry name" value="Nuc_binding_HP_1000"/>
    <property type="match status" value="1"/>
</dbReference>
<evidence type="ECO:0000256" key="3">
    <source>
        <dbReference type="ARBA" id="ARBA00062323"/>
    </source>
</evidence>
<comment type="catalytic activity">
    <reaction evidence="2">
        <text>ATP + H2O = ADP + phosphate + H(+)</text>
        <dbReference type="Rhea" id="RHEA:13065"/>
        <dbReference type="ChEBI" id="CHEBI:15377"/>
        <dbReference type="ChEBI" id="CHEBI:15378"/>
        <dbReference type="ChEBI" id="CHEBI:30616"/>
        <dbReference type="ChEBI" id="CHEBI:43474"/>
        <dbReference type="ChEBI" id="CHEBI:456216"/>
    </reaction>
</comment>
<evidence type="ECO:0000259" key="5">
    <source>
        <dbReference type="Pfam" id="PF13614"/>
    </source>
</evidence>
<dbReference type="Pfam" id="PF13614">
    <property type="entry name" value="AAA_31"/>
    <property type="match status" value="1"/>
</dbReference>
<evidence type="ECO:0000256" key="2">
    <source>
        <dbReference type="ARBA" id="ARBA00049360"/>
    </source>
</evidence>
<dbReference type="PANTHER" id="PTHR13696:SF52">
    <property type="entry name" value="PARA FAMILY PROTEIN CT_582"/>
    <property type="match status" value="1"/>
</dbReference>
<dbReference type="RefSeq" id="WP_201309507.1">
    <property type="nucleotide sequence ID" value="NZ_BLYI01000002.1"/>
</dbReference>
<proteinExistence type="inferred from homology"/>
<sequence>MGRIIAIANQKGGVGKTTTAVNLSAALAARGKKTLIIDMDPQGNTTTGLGLDKNNLDKTIYEVITDEYSIQECIREELFDNLSLLPANRNLAGAEIELMTVDRMQYIVKENLKKIRDNYDFIIIDCPPALGMLTVNAMTAADTVIVPIQCEFYALDGLTQLIYTIELIQKSLNPKLTIEGVVFTMYDARTNLSLQVVENVKSYLNQNIYKTIIPRNVRLAEAPSHGLPINLYDPSSVGAESYGFLAEEVIENGGME</sequence>
<evidence type="ECO:0000256" key="1">
    <source>
        <dbReference type="ARBA" id="ARBA00006976"/>
    </source>
</evidence>
<gene>
    <name evidence="6" type="primary">soj</name>
    <name evidence="6" type="ORF">ANBU17_00340</name>
</gene>
<name>A0A916Q3L7_9FIRM</name>
<dbReference type="PANTHER" id="PTHR13696">
    <property type="entry name" value="P-LOOP CONTAINING NUCLEOSIDE TRIPHOSPHATE HYDROLASE"/>
    <property type="match status" value="1"/>
</dbReference>
<dbReference type="SUPFAM" id="SSF52540">
    <property type="entry name" value="P-loop containing nucleoside triphosphate hydrolases"/>
    <property type="match status" value="1"/>
</dbReference>
<dbReference type="InterPro" id="IPR050678">
    <property type="entry name" value="DNA_Partitioning_ATPase"/>
</dbReference>
<dbReference type="Gene3D" id="3.40.50.300">
    <property type="entry name" value="P-loop containing nucleotide triphosphate hydrolases"/>
    <property type="match status" value="1"/>
</dbReference>
<evidence type="ECO:0000313" key="7">
    <source>
        <dbReference type="Proteomes" id="UP000613208"/>
    </source>
</evidence>
<dbReference type="CDD" id="cd02042">
    <property type="entry name" value="ParAB_family"/>
    <property type="match status" value="1"/>
</dbReference>
<evidence type="ECO:0000256" key="4">
    <source>
        <dbReference type="ARBA" id="ARBA00071824"/>
    </source>
</evidence>
<protein>
    <recommendedName>
        <fullName evidence="4">Sporulation initiation inhibitor protein Soj</fullName>
    </recommendedName>
</protein>
<dbReference type="Proteomes" id="UP000613208">
    <property type="component" value="Unassembled WGS sequence"/>
</dbReference>
<dbReference type="AlphaFoldDB" id="A0A916Q3L7"/>
<evidence type="ECO:0000313" key="6">
    <source>
        <dbReference type="EMBL" id="GFO83687.1"/>
    </source>
</evidence>
<accession>A0A916Q3L7</accession>
<comment type="similarity">
    <text evidence="1">Belongs to the ParA family.</text>
</comment>
<dbReference type="FunFam" id="3.40.50.300:FF:000285">
    <property type="entry name" value="Sporulation initiation inhibitor Soj"/>
    <property type="match status" value="1"/>
</dbReference>
<dbReference type="InterPro" id="IPR027417">
    <property type="entry name" value="P-loop_NTPase"/>
</dbReference>
<dbReference type="InterPro" id="IPR025669">
    <property type="entry name" value="AAA_dom"/>
</dbReference>
<comment type="caution">
    <text evidence="6">The sequence shown here is derived from an EMBL/GenBank/DDBJ whole genome shotgun (WGS) entry which is preliminary data.</text>
</comment>
<feature type="domain" description="AAA" evidence="5">
    <location>
        <begin position="3"/>
        <end position="178"/>
    </location>
</feature>
<dbReference type="EMBL" id="BLYI01000002">
    <property type="protein sequence ID" value="GFO83687.1"/>
    <property type="molecule type" value="Genomic_DNA"/>
</dbReference>
<reference evidence="6" key="1">
    <citation type="submission" date="2020-06" db="EMBL/GenBank/DDBJ databases">
        <title>Characterization of fructooligosaccharide metabolism and fructooligosaccharide-degrading enzymes in human commensal butyrate producers.</title>
        <authorList>
            <person name="Tanno H."/>
            <person name="Fujii T."/>
            <person name="Hirano K."/>
            <person name="Maeno S."/>
            <person name="Tonozuka T."/>
            <person name="Sakamoto M."/>
            <person name="Ohkuma M."/>
            <person name="Tochio T."/>
            <person name="Endo A."/>
        </authorList>
    </citation>
    <scope>NUCLEOTIDE SEQUENCE</scope>
    <source>
        <strain evidence="6">JCM 17466</strain>
    </source>
</reference>
<organism evidence="6 7">
    <name type="scientific">Anaerostipes butyraticus</name>
    <dbReference type="NCBI Taxonomy" id="645466"/>
    <lineage>
        <taxon>Bacteria</taxon>
        <taxon>Bacillati</taxon>
        <taxon>Bacillota</taxon>
        <taxon>Clostridia</taxon>
        <taxon>Lachnospirales</taxon>
        <taxon>Lachnospiraceae</taxon>
        <taxon>Anaerostipes</taxon>
    </lineage>
</organism>
<keyword evidence="7" id="KW-1185">Reference proteome</keyword>
<comment type="subunit">
    <text evidence="3">Dimerizes in the presence of ATP but not ADP; ATP-binding is required for double-stranded (ds)DNA-binding. Interacts with DnaA.</text>
</comment>